<keyword evidence="2" id="KW-0175">Coiled coil</keyword>
<dbReference type="SMART" id="SM00267">
    <property type="entry name" value="GGDEF"/>
    <property type="match status" value="1"/>
</dbReference>
<dbReference type="Gene3D" id="1.25.40.10">
    <property type="entry name" value="Tetratricopeptide repeat domain"/>
    <property type="match status" value="3"/>
</dbReference>
<sequence>MSLYHEQDFDSTQQQFIINYLNSIWNNVRKKNINSIFFNIEAEEFEEGFPRYIKEFKDECLILEEEIDNNYNPPYQPFLKFIAEYLQDYSPLEIEKYIEETDIYQLHKPLFIDFFNSKQAQRKEEIILEEFKYEQQQMLRSIIKLLIKLTEEQGPVLIVIKNLEQSSASTLNIIQHIIKKDYQVQLMFLVSFDKRYRVLMSGGRKKKWDQFIKTVERENMIINLNQQEELKQGLSNEEEENLVGEELIELGSHCFSFLALDEAKKYLEEVYNYYQQQNLNLDSDNYIKLLNKLGDTYNYLNEDNNALLIYQALADYLKTKNRSKELATAYRKSAVVHFKKYNLETAEDLIDKSLKLAQNDGTEQQLFLIYFLICLIQERKKEYSPKQWQELYNKTVSLGKKLELYNTLACFYTHFHYIYYIEVVEQNNQEAMKNLQELVDENKNAKDNNNRLMEDTYYKEVLRIAQDYDNQYRLAAAYQLKAVIYGGKGDKEQVLKYYKKSEKIKEELDIKRELAYIYNGLGHHYFTCENYEQAYDYHNQALQCLREVKDYHEIAVTCLNQGLNLYFAGEHQLSIIYLTELLEILRVLQLEILMYQSQGKLYSLLGINYLKIGNFAKAEECMLKLKFEGVDKSSGDILEPFFVELFTALYYKSRGDYQLAKKYFSKALVLLNNINYDVEYIYPHFYYEYGLMYKKIDQPKRAEKVLKLGLEYCEKLDYNFYKKLILQQLGIEKEIDEFYFEEVKFDFDWIAESAELEETLNKFHNQMSRVKFLNRVQDMLVKIEEKEELINKIMKLIEYNFLAEYSNLFLKEDGEWENYFASEQKFVQKIEVEKLIAKMTAAGEEKLVDGRKDNCEIKDLVGDFNTLIFIPLKIKDEIIACLFCFTVSGDLELTVDDLQILSILGQQLANALEKIAKDVELKEAYEELQDSYSKVLKLSKTDFLTGLYNRFELIKKLNQEKSRIERYQNYDPNYYSVMYIDLDNFKYYNDHFGHDIGDLVLCKFAELLEHGTRDVDFVSRFGGDEFVVALPETKAVCSYNVAKRIQSRLVEVEQFKVDIEEKLGEEINIAPEKRLTCSIGIAENDPDNHLSNDQLLKRADQVLYTAKEEGKNQIKIWMN</sequence>
<feature type="coiled-coil region" evidence="2">
    <location>
        <begin position="421"/>
        <end position="455"/>
    </location>
</feature>
<dbReference type="FunFam" id="3.30.70.270:FF:000001">
    <property type="entry name" value="Diguanylate cyclase domain protein"/>
    <property type="match status" value="1"/>
</dbReference>
<protein>
    <submittedName>
        <fullName evidence="4">Diguanylate cyclase (GGDEF)-like protein</fullName>
    </submittedName>
</protein>
<dbReference type="SUPFAM" id="SSF55781">
    <property type="entry name" value="GAF domain-like"/>
    <property type="match status" value="1"/>
</dbReference>
<evidence type="ECO:0000256" key="1">
    <source>
        <dbReference type="PROSITE-ProRule" id="PRU00339"/>
    </source>
</evidence>
<evidence type="ECO:0000313" key="5">
    <source>
        <dbReference type="Proteomes" id="UP000774000"/>
    </source>
</evidence>
<dbReference type="InterPro" id="IPR019734">
    <property type="entry name" value="TPR_rpt"/>
</dbReference>
<dbReference type="InterPro" id="IPR050469">
    <property type="entry name" value="Diguanylate_Cyclase"/>
</dbReference>
<evidence type="ECO:0000259" key="3">
    <source>
        <dbReference type="PROSITE" id="PS50887"/>
    </source>
</evidence>
<dbReference type="EMBL" id="JAFBDQ010000012">
    <property type="protein sequence ID" value="MBM7557443.1"/>
    <property type="molecule type" value="Genomic_DNA"/>
</dbReference>
<keyword evidence="1" id="KW-0802">TPR repeat</keyword>
<dbReference type="NCBIfam" id="TIGR00254">
    <property type="entry name" value="GGDEF"/>
    <property type="match status" value="1"/>
</dbReference>
<name>A0A938XPR8_9FIRM</name>
<comment type="caution">
    <text evidence="4">The sequence shown here is derived from an EMBL/GenBank/DDBJ whole genome shotgun (WGS) entry which is preliminary data.</text>
</comment>
<dbReference type="Pfam" id="PF00990">
    <property type="entry name" value="GGDEF"/>
    <property type="match status" value="1"/>
</dbReference>
<dbReference type="GO" id="GO:0005886">
    <property type="term" value="C:plasma membrane"/>
    <property type="evidence" value="ECO:0007669"/>
    <property type="project" value="TreeGrafter"/>
</dbReference>
<dbReference type="SUPFAM" id="SSF48452">
    <property type="entry name" value="TPR-like"/>
    <property type="match status" value="3"/>
</dbReference>
<dbReference type="SMART" id="SM00028">
    <property type="entry name" value="TPR"/>
    <property type="match status" value="6"/>
</dbReference>
<feature type="domain" description="GGDEF" evidence="3">
    <location>
        <begin position="973"/>
        <end position="1119"/>
    </location>
</feature>
<dbReference type="Proteomes" id="UP000774000">
    <property type="component" value="Unassembled WGS sequence"/>
</dbReference>
<dbReference type="RefSeq" id="WP_204702192.1">
    <property type="nucleotide sequence ID" value="NZ_JAFBDQ010000012.1"/>
</dbReference>
<dbReference type="InterPro" id="IPR043128">
    <property type="entry name" value="Rev_trsase/Diguanyl_cyclase"/>
</dbReference>
<dbReference type="GO" id="GO:1902201">
    <property type="term" value="P:negative regulation of bacterial-type flagellum-dependent cell motility"/>
    <property type="evidence" value="ECO:0007669"/>
    <property type="project" value="TreeGrafter"/>
</dbReference>
<dbReference type="InterPro" id="IPR011990">
    <property type="entry name" value="TPR-like_helical_dom_sf"/>
</dbReference>
<dbReference type="Gene3D" id="3.30.450.40">
    <property type="match status" value="1"/>
</dbReference>
<dbReference type="PANTHER" id="PTHR45138:SF9">
    <property type="entry name" value="DIGUANYLATE CYCLASE DGCM-RELATED"/>
    <property type="match status" value="1"/>
</dbReference>
<dbReference type="PROSITE" id="PS50887">
    <property type="entry name" value="GGDEF"/>
    <property type="match status" value="1"/>
</dbReference>
<proteinExistence type="predicted"/>
<dbReference type="CDD" id="cd01949">
    <property type="entry name" value="GGDEF"/>
    <property type="match status" value="1"/>
</dbReference>
<dbReference type="InterPro" id="IPR029016">
    <property type="entry name" value="GAF-like_dom_sf"/>
</dbReference>
<gene>
    <name evidence="4" type="ORF">JOC47_002309</name>
</gene>
<dbReference type="AlphaFoldDB" id="A0A938XPR8"/>
<dbReference type="InterPro" id="IPR029787">
    <property type="entry name" value="Nucleotide_cyclase"/>
</dbReference>
<dbReference type="GO" id="GO:0052621">
    <property type="term" value="F:diguanylate cyclase activity"/>
    <property type="evidence" value="ECO:0007669"/>
    <property type="project" value="TreeGrafter"/>
</dbReference>
<reference evidence="4" key="1">
    <citation type="submission" date="2021-01" db="EMBL/GenBank/DDBJ databases">
        <title>Genomic Encyclopedia of Type Strains, Phase IV (KMG-IV): sequencing the most valuable type-strain genomes for metagenomic binning, comparative biology and taxonomic classification.</title>
        <authorList>
            <person name="Goeker M."/>
        </authorList>
    </citation>
    <scope>NUCLEOTIDE SEQUENCE</scope>
    <source>
        <strain evidence="4">DSM 23230</strain>
    </source>
</reference>
<dbReference type="SUPFAM" id="SSF55073">
    <property type="entry name" value="Nucleotide cyclase"/>
    <property type="match status" value="1"/>
</dbReference>
<evidence type="ECO:0000313" key="4">
    <source>
        <dbReference type="EMBL" id="MBM7557443.1"/>
    </source>
</evidence>
<organism evidence="4 5">
    <name type="scientific">Halanaerobacter jeridensis</name>
    <dbReference type="NCBI Taxonomy" id="706427"/>
    <lineage>
        <taxon>Bacteria</taxon>
        <taxon>Bacillati</taxon>
        <taxon>Bacillota</taxon>
        <taxon>Clostridia</taxon>
        <taxon>Halanaerobiales</taxon>
        <taxon>Halobacteroidaceae</taxon>
        <taxon>Halanaerobacter</taxon>
    </lineage>
</organism>
<dbReference type="Gene3D" id="3.30.70.270">
    <property type="match status" value="1"/>
</dbReference>
<dbReference type="PROSITE" id="PS50005">
    <property type="entry name" value="TPR"/>
    <property type="match status" value="1"/>
</dbReference>
<dbReference type="Pfam" id="PF13424">
    <property type="entry name" value="TPR_12"/>
    <property type="match status" value="1"/>
</dbReference>
<dbReference type="PANTHER" id="PTHR45138">
    <property type="entry name" value="REGULATORY COMPONENTS OF SENSORY TRANSDUCTION SYSTEM"/>
    <property type="match status" value="1"/>
</dbReference>
<accession>A0A938XPR8</accession>
<keyword evidence="5" id="KW-1185">Reference proteome</keyword>
<dbReference type="GO" id="GO:0043709">
    <property type="term" value="P:cell adhesion involved in single-species biofilm formation"/>
    <property type="evidence" value="ECO:0007669"/>
    <property type="project" value="TreeGrafter"/>
</dbReference>
<evidence type="ECO:0000256" key="2">
    <source>
        <dbReference type="SAM" id="Coils"/>
    </source>
</evidence>
<dbReference type="InterPro" id="IPR000160">
    <property type="entry name" value="GGDEF_dom"/>
</dbReference>
<feature type="repeat" description="TPR" evidence="1">
    <location>
        <begin position="515"/>
        <end position="548"/>
    </location>
</feature>